<name>A0A368L133_9BURK</name>
<dbReference type="CDD" id="cd02440">
    <property type="entry name" value="AdoMet_MTases"/>
    <property type="match status" value="1"/>
</dbReference>
<dbReference type="AlphaFoldDB" id="A0A368L133"/>
<dbReference type="GO" id="GO:0032259">
    <property type="term" value="P:methylation"/>
    <property type="evidence" value="ECO:0007669"/>
    <property type="project" value="UniProtKB-KW"/>
</dbReference>
<evidence type="ECO:0000313" key="7">
    <source>
        <dbReference type="EMBL" id="RCS57137.1"/>
    </source>
</evidence>
<dbReference type="PANTHER" id="PTHR43667:SF2">
    <property type="entry name" value="FATTY ACID C-METHYL TRANSFERASE"/>
    <property type="match status" value="1"/>
</dbReference>
<dbReference type="EMBL" id="QPGB01000004">
    <property type="protein sequence ID" value="RCS57137.1"/>
    <property type="molecule type" value="Genomic_DNA"/>
</dbReference>
<reference evidence="7 8" key="1">
    <citation type="journal article" date="2018" name="Int. J. Syst. Evol. Microbiol.">
        <title>Parvibium lacunae gen. nov., sp. nov., a new member of the family Alcaligenaceae isolated from a freshwater pond.</title>
        <authorList>
            <person name="Chen W.M."/>
            <person name="Xie P.B."/>
            <person name="Hsu M.Y."/>
            <person name="Sheu S.Y."/>
        </authorList>
    </citation>
    <scope>NUCLEOTIDE SEQUENCE [LARGE SCALE GENOMIC DNA]</scope>
    <source>
        <strain evidence="7 8">KMB9</strain>
    </source>
</reference>
<organism evidence="7 8">
    <name type="scientific">Parvibium lacunae</name>
    <dbReference type="NCBI Taxonomy" id="1888893"/>
    <lineage>
        <taxon>Bacteria</taxon>
        <taxon>Pseudomonadati</taxon>
        <taxon>Pseudomonadota</taxon>
        <taxon>Betaproteobacteria</taxon>
        <taxon>Burkholderiales</taxon>
        <taxon>Alcaligenaceae</taxon>
        <taxon>Parvibium</taxon>
    </lineage>
</organism>
<dbReference type="RefSeq" id="WP_114403279.1">
    <property type="nucleotide sequence ID" value="NZ_QPGB01000004.1"/>
</dbReference>
<accession>A0A368L133</accession>
<dbReference type="PANTHER" id="PTHR43667">
    <property type="entry name" value="CYCLOPROPANE-FATTY-ACYL-PHOSPHOLIPID SYNTHASE"/>
    <property type="match status" value="1"/>
</dbReference>
<dbReference type="InterPro" id="IPR029063">
    <property type="entry name" value="SAM-dependent_MTases_sf"/>
</dbReference>
<dbReference type="GO" id="GO:0008610">
    <property type="term" value="P:lipid biosynthetic process"/>
    <property type="evidence" value="ECO:0007669"/>
    <property type="project" value="InterPro"/>
</dbReference>
<dbReference type="InterPro" id="IPR050723">
    <property type="entry name" value="CFA/CMAS"/>
</dbReference>
<keyword evidence="4" id="KW-0949">S-adenosyl-L-methionine</keyword>
<protein>
    <submittedName>
        <fullName evidence="7">Class I SAM-dependent methyltransferase</fullName>
    </submittedName>
</protein>
<evidence type="ECO:0000256" key="2">
    <source>
        <dbReference type="ARBA" id="ARBA00022603"/>
    </source>
</evidence>
<dbReference type="Proteomes" id="UP000252357">
    <property type="component" value="Unassembled WGS sequence"/>
</dbReference>
<feature type="active site" evidence="6">
    <location>
        <position position="403"/>
    </location>
</feature>
<keyword evidence="2 7" id="KW-0489">Methyltransferase</keyword>
<comment type="caution">
    <text evidence="7">The sequence shown here is derived from an EMBL/GenBank/DDBJ whole genome shotgun (WGS) entry which is preliminary data.</text>
</comment>
<dbReference type="GO" id="GO:0008168">
    <property type="term" value="F:methyltransferase activity"/>
    <property type="evidence" value="ECO:0007669"/>
    <property type="project" value="UniProtKB-KW"/>
</dbReference>
<gene>
    <name evidence="7" type="ORF">DU000_10060</name>
</gene>
<keyword evidence="3 7" id="KW-0808">Transferase</keyword>
<keyword evidence="8" id="KW-1185">Reference proteome</keyword>
<dbReference type="OrthoDB" id="9782855at2"/>
<evidence type="ECO:0000256" key="5">
    <source>
        <dbReference type="ARBA" id="ARBA00023098"/>
    </source>
</evidence>
<evidence type="ECO:0000256" key="6">
    <source>
        <dbReference type="PIRSR" id="PIRSR003085-1"/>
    </source>
</evidence>
<evidence type="ECO:0000256" key="1">
    <source>
        <dbReference type="ARBA" id="ARBA00010815"/>
    </source>
</evidence>
<dbReference type="SUPFAM" id="SSF53335">
    <property type="entry name" value="S-adenosyl-L-methionine-dependent methyltransferases"/>
    <property type="match status" value="1"/>
</dbReference>
<evidence type="ECO:0000256" key="3">
    <source>
        <dbReference type="ARBA" id="ARBA00022679"/>
    </source>
</evidence>
<evidence type="ECO:0000313" key="8">
    <source>
        <dbReference type="Proteomes" id="UP000252357"/>
    </source>
</evidence>
<keyword evidence="5" id="KW-0443">Lipid metabolism</keyword>
<dbReference type="PIRSF" id="PIRSF003085">
    <property type="entry name" value="CMAS"/>
    <property type="match status" value="1"/>
</dbReference>
<dbReference type="InterPro" id="IPR003333">
    <property type="entry name" value="CMAS"/>
</dbReference>
<proteinExistence type="inferred from homology"/>
<sequence>MSKTITQFSHAPLVPSLAQEPERSFIAWQEVKQTLAHRSARLVFRLLDNLQHGSLHIVLPDGSLTRCGHSEPQATLHLHNWQVCEAVLKRGDIGFAESYMAGDWHSDDLARLLDVLILNRQALDKAVYGSWWGSLYYRLKHWLQGNTRQQARKNIQAHYDLGNAFYQLWLDPSMTYSSALNLADAPSLEAAQQAKYQRILNELQLSDHAKVLEVGCGWGGFAELATAQGATVVGLTLSTEQQHYAQQRLARLGRAEQAEFRLQDYRDTQGQFDGIASIEMFEAVGEEYWATYFAAIARNLKSGGRAVIQTITIADALFERYRRSTDFIQQYIFPGGMLPSPSRFCQEAELAGLRVVNQRAFGQDYAGTLRQWRHDFMGQLDAIRRQGFDDRFIRMWEFYLAYCESAFRQGNTDVYQYTLQKN</sequence>
<comment type="similarity">
    <text evidence="1">Belongs to the CFA/CMAS family.</text>
</comment>
<dbReference type="Gene3D" id="3.40.50.150">
    <property type="entry name" value="Vaccinia Virus protein VP39"/>
    <property type="match status" value="1"/>
</dbReference>
<evidence type="ECO:0000256" key="4">
    <source>
        <dbReference type="ARBA" id="ARBA00022691"/>
    </source>
</evidence>
<dbReference type="Pfam" id="PF02353">
    <property type="entry name" value="CMAS"/>
    <property type="match status" value="1"/>
</dbReference>